<dbReference type="Proteomes" id="UP000027586">
    <property type="component" value="Unassembled WGS sequence"/>
</dbReference>
<dbReference type="OrthoDB" id="2415936at2759"/>
<gene>
    <name evidence="2" type="ORF">LCOR_04745.1</name>
</gene>
<evidence type="ECO:0000259" key="1">
    <source>
        <dbReference type="PROSITE" id="PS50897"/>
    </source>
</evidence>
<dbReference type="Pfam" id="PF08513">
    <property type="entry name" value="LisH"/>
    <property type="match status" value="1"/>
</dbReference>
<evidence type="ECO:0000313" key="3">
    <source>
        <dbReference type="Proteomes" id="UP000027586"/>
    </source>
</evidence>
<accession>A0A068RTM8</accession>
<dbReference type="SMART" id="SM00757">
    <property type="entry name" value="CRA"/>
    <property type="match status" value="1"/>
</dbReference>
<dbReference type="InterPro" id="IPR006594">
    <property type="entry name" value="LisH"/>
</dbReference>
<reference evidence="2" key="1">
    <citation type="submission" date="2013-08" db="EMBL/GenBank/DDBJ databases">
        <title>Gene expansion shapes genome architecture in the human pathogen Lichtheimia corymbifera: an evolutionary genomics analysis in the ancient terrestrial Mucorales (Mucoromycotina).</title>
        <authorList>
            <person name="Schwartze V.U."/>
            <person name="Winter S."/>
            <person name="Shelest E."/>
            <person name="Marcet-Houben M."/>
            <person name="Horn F."/>
            <person name="Wehner S."/>
            <person name="Hoffmann K."/>
            <person name="Riege K."/>
            <person name="Sammeth M."/>
            <person name="Nowrousian M."/>
            <person name="Valiante V."/>
            <person name="Linde J."/>
            <person name="Jacobsen I.D."/>
            <person name="Marz M."/>
            <person name="Brakhage A.A."/>
            <person name="Gabaldon T."/>
            <person name="Bocker S."/>
            <person name="Voigt K."/>
        </authorList>
    </citation>
    <scope>NUCLEOTIDE SEQUENCE [LARGE SCALE GENOMIC DNA]</scope>
    <source>
        <strain evidence="2">FSU 9682</strain>
    </source>
</reference>
<protein>
    <submittedName>
        <fullName evidence="2">Protein</fullName>
    </submittedName>
</protein>
<dbReference type="PROSITE" id="PS50897">
    <property type="entry name" value="CTLH"/>
    <property type="match status" value="1"/>
</dbReference>
<dbReference type="SMART" id="SM00667">
    <property type="entry name" value="LisH"/>
    <property type="match status" value="1"/>
</dbReference>
<dbReference type="InterPro" id="IPR013144">
    <property type="entry name" value="CRA_dom"/>
</dbReference>
<dbReference type="PANTHER" id="PTHR12864">
    <property type="entry name" value="RAN BINDING PROTEIN 9-RELATED"/>
    <property type="match status" value="1"/>
</dbReference>
<dbReference type="Pfam" id="PF10607">
    <property type="entry name" value="CTLH"/>
    <property type="match status" value="1"/>
</dbReference>
<dbReference type="STRING" id="1263082.A0A068RTM8"/>
<dbReference type="InterPro" id="IPR024964">
    <property type="entry name" value="CTLH/CRA"/>
</dbReference>
<dbReference type="PROSITE" id="PS50896">
    <property type="entry name" value="LISH"/>
    <property type="match status" value="1"/>
</dbReference>
<comment type="caution">
    <text evidence="2">The sequence shown here is derived from an EMBL/GenBank/DDBJ whole genome shotgun (WGS) entry which is preliminary data.</text>
</comment>
<keyword evidence="3" id="KW-1185">Reference proteome</keyword>
<organism evidence="2 3">
    <name type="scientific">Lichtheimia corymbifera JMRC:FSU:9682</name>
    <dbReference type="NCBI Taxonomy" id="1263082"/>
    <lineage>
        <taxon>Eukaryota</taxon>
        <taxon>Fungi</taxon>
        <taxon>Fungi incertae sedis</taxon>
        <taxon>Mucoromycota</taxon>
        <taxon>Mucoromycotina</taxon>
        <taxon>Mucoromycetes</taxon>
        <taxon>Mucorales</taxon>
        <taxon>Lichtheimiaceae</taxon>
        <taxon>Lichtheimia</taxon>
    </lineage>
</organism>
<name>A0A068RTM8_9FUNG</name>
<evidence type="ECO:0000313" key="2">
    <source>
        <dbReference type="EMBL" id="CDH53389.1"/>
    </source>
</evidence>
<dbReference type="SMART" id="SM00668">
    <property type="entry name" value="CTLH"/>
    <property type="match status" value="1"/>
</dbReference>
<dbReference type="EMBL" id="CBTN010000017">
    <property type="protein sequence ID" value="CDH53389.1"/>
    <property type="molecule type" value="Genomic_DNA"/>
</dbReference>
<proteinExistence type="predicted"/>
<sequence length="247" mass="28166">MSSVTPTTKKSISKDEWEQRLNKVKINKQDLNRLVMNYLVIEGYKDAAEQFSLESGLEPTIDLESIQERMEIRHAIQSGDVDTAIELVNDVNPEILDDNPELFFHLQQQRLIEMIRKGEYPEALEFAAEEMAPRGEEHPEFLQELERTMALLAFQNINDSPVADLLHPNQRQKTASELNAAILISQSREKDAKLPMLLKTLAWSQEKLDERMVYPRIEDFVSADLVVRDSQGNVVDDAIDSSSSAIL</sequence>
<feature type="domain" description="CTLH" evidence="1">
    <location>
        <begin position="65"/>
        <end position="122"/>
    </location>
</feature>
<dbReference type="VEuPathDB" id="FungiDB:LCOR_04745.1"/>
<dbReference type="InterPro" id="IPR006595">
    <property type="entry name" value="CTLH_C"/>
</dbReference>
<dbReference type="AlphaFoldDB" id="A0A068RTM8"/>
<dbReference type="InterPro" id="IPR050618">
    <property type="entry name" value="Ubq-SigPath_Reg"/>
</dbReference>